<comment type="caution">
    <text evidence="3">The sequence shown here is derived from an EMBL/GenBank/DDBJ whole genome shotgun (WGS) entry which is preliminary data.</text>
</comment>
<accession>A0A922HYE9</accession>
<reference evidence="3" key="2">
    <citation type="journal article" date="2022" name="Res Sq">
        <title>Comparative Genomics Reveals Insights into the Divergent Evolution of Astigmatic Mites and Household Pest Adaptations.</title>
        <authorList>
            <person name="Xiong Q."/>
            <person name="Wan A.T.-Y."/>
            <person name="Liu X.-Y."/>
            <person name="Fung C.S.-H."/>
            <person name="Xiao X."/>
            <person name="Malainual N."/>
            <person name="Hou J."/>
            <person name="Wang L."/>
            <person name="Wang M."/>
            <person name="Yang K."/>
            <person name="Cui Y."/>
            <person name="Leung E."/>
            <person name="Nong W."/>
            <person name="Shin S.-K."/>
            <person name="Au S."/>
            <person name="Jeong K.Y."/>
            <person name="Chew F.T."/>
            <person name="Hui J."/>
            <person name="Leung T.F."/>
            <person name="Tungtrongchitr A."/>
            <person name="Zhong N."/>
            <person name="Liu Z."/>
            <person name="Tsui S."/>
        </authorList>
    </citation>
    <scope>NUCLEOTIDE SEQUENCE</scope>
    <source>
        <strain evidence="3">Derf</strain>
        <tissue evidence="3">Whole organism</tissue>
    </source>
</reference>
<reference evidence="3" key="1">
    <citation type="submission" date="2013-05" db="EMBL/GenBank/DDBJ databases">
        <authorList>
            <person name="Yim A.K.Y."/>
            <person name="Chan T.F."/>
            <person name="Ji K.M."/>
            <person name="Liu X.Y."/>
            <person name="Zhou J.W."/>
            <person name="Li R.Q."/>
            <person name="Yang K.Y."/>
            <person name="Li J."/>
            <person name="Li M."/>
            <person name="Law P.T.W."/>
            <person name="Wu Y.L."/>
            <person name="Cai Z.L."/>
            <person name="Qin H."/>
            <person name="Bao Y."/>
            <person name="Leung R.K.K."/>
            <person name="Ng P.K.S."/>
            <person name="Zou J."/>
            <person name="Zhong X.J."/>
            <person name="Ran P.X."/>
            <person name="Zhong N.S."/>
            <person name="Liu Z.G."/>
            <person name="Tsui S.K.W."/>
        </authorList>
    </citation>
    <scope>NUCLEOTIDE SEQUENCE</scope>
    <source>
        <strain evidence="3">Derf</strain>
        <tissue evidence="3">Whole organism</tissue>
    </source>
</reference>
<evidence type="ECO:0000313" key="3">
    <source>
        <dbReference type="EMBL" id="KAH9516378.1"/>
    </source>
</evidence>
<evidence type="ECO:0000256" key="1">
    <source>
        <dbReference type="SAM" id="MobiDB-lite"/>
    </source>
</evidence>
<dbReference type="EMBL" id="ASGP02000003">
    <property type="protein sequence ID" value="KAH9516378.1"/>
    <property type="molecule type" value="Genomic_DNA"/>
</dbReference>
<dbReference type="Proteomes" id="UP000790347">
    <property type="component" value="Unassembled WGS sequence"/>
</dbReference>
<keyword evidence="2" id="KW-0812">Transmembrane</keyword>
<name>A0A922HYE9_DERFA</name>
<gene>
    <name evidence="3" type="ORF">DERF_007117</name>
</gene>
<feature type="compositionally biased region" description="Basic residues" evidence="1">
    <location>
        <begin position="464"/>
        <end position="475"/>
    </location>
</feature>
<evidence type="ECO:0000313" key="4">
    <source>
        <dbReference type="Proteomes" id="UP000790347"/>
    </source>
</evidence>
<evidence type="ECO:0000256" key="2">
    <source>
        <dbReference type="SAM" id="Phobius"/>
    </source>
</evidence>
<sequence length="475" mass="54097">MRIQNSLSFKAIILSVVVIFVLIVILSKPVICTIDSKTICESIQNVKTFDMLNILAIGVNSKHNLILVTKDKFVYESPLADMLDEEKIRLNLDRIHPSAMINKFTQLNVNQRFNKFYEYDQIHSAFFMTLSNKTSLCFIAMDQSSQKSLNYWIDDNLIHETLNFIIPTPKSIVEDIDDFVISNRASYPEYFVWRNHRATGKSSIGIARLESKSYPEEEAWKYMKNNIIFQHICIEKDELLFMHPIPGTSCNGLPFQAKDVAIGFFTQYYLFLIGDQYVYRIEEKIFYNMSKSAPVVKVKIEDFINCPQEGVPITGISQGTGIGALQIILMIALSIIIVLMYLFLGWYCWKQIFNRSNTGDETTEDNDNDDVTSTMQTLSPITKSKIVIKQSKLNAMSSDGKMSMKLTKSVKSKFSPKSKIPSKISSTIKRRSPLMSTKSTTTTTISSGLKTMSKSKISTISPKSKIRSQYKQVKN</sequence>
<keyword evidence="4" id="KW-1185">Reference proteome</keyword>
<protein>
    <submittedName>
        <fullName evidence="3">Uncharacterized protein</fullName>
    </submittedName>
</protein>
<feature type="transmembrane region" description="Helical" evidence="2">
    <location>
        <begin position="7"/>
        <end position="26"/>
    </location>
</feature>
<proteinExistence type="predicted"/>
<keyword evidence="2" id="KW-1133">Transmembrane helix</keyword>
<feature type="region of interest" description="Disordered" evidence="1">
    <location>
        <begin position="431"/>
        <end position="475"/>
    </location>
</feature>
<feature type="compositionally biased region" description="Low complexity" evidence="1">
    <location>
        <begin position="436"/>
        <end position="463"/>
    </location>
</feature>
<dbReference type="AlphaFoldDB" id="A0A922HYE9"/>
<feature type="transmembrane region" description="Helical" evidence="2">
    <location>
        <begin position="327"/>
        <end position="349"/>
    </location>
</feature>
<keyword evidence="2" id="KW-0472">Membrane</keyword>
<organism evidence="3 4">
    <name type="scientific">Dermatophagoides farinae</name>
    <name type="common">American house dust mite</name>
    <dbReference type="NCBI Taxonomy" id="6954"/>
    <lineage>
        <taxon>Eukaryota</taxon>
        <taxon>Metazoa</taxon>
        <taxon>Ecdysozoa</taxon>
        <taxon>Arthropoda</taxon>
        <taxon>Chelicerata</taxon>
        <taxon>Arachnida</taxon>
        <taxon>Acari</taxon>
        <taxon>Acariformes</taxon>
        <taxon>Sarcoptiformes</taxon>
        <taxon>Astigmata</taxon>
        <taxon>Psoroptidia</taxon>
        <taxon>Analgoidea</taxon>
        <taxon>Pyroglyphidae</taxon>
        <taxon>Dermatophagoidinae</taxon>
        <taxon>Dermatophagoides</taxon>
    </lineage>
</organism>